<feature type="non-terminal residue" evidence="4">
    <location>
        <position position="298"/>
    </location>
</feature>
<dbReference type="GO" id="GO:0015677">
    <property type="term" value="P:copper ion import"/>
    <property type="evidence" value="ECO:0007669"/>
    <property type="project" value="TreeGrafter"/>
</dbReference>
<organism evidence="4 5">
    <name type="scientific">Debaryomyces fabryi</name>
    <dbReference type="NCBI Taxonomy" id="58627"/>
    <lineage>
        <taxon>Eukaryota</taxon>
        <taxon>Fungi</taxon>
        <taxon>Dikarya</taxon>
        <taxon>Ascomycota</taxon>
        <taxon>Saccharomycotina</taxon>
        <taxon>Pichiomycetes</taxon>
        <taxon>Debaryomycetaceae</taxon>
        <taxon>Debaryomyces</taxon>
    </lineage>
</organism>
<dbReference type="EMBL" id="LMYN01000243">
    <property type="protein sequence ID" value="KRZ98605.1"/>
    <property type="molecule type" value="Genomic_DNA"/>
</dbReference>
<evidence type="ECO:0000313" key="4">
    <source>
        <dbReference type="EMBL" id="KRZ98605.1"/>
    </source>
</evidence>
<proteinExistence type="predicted"/>
<keyword evidence="5" id="KW-1185">Reference proteome</keyword>
<dbReference type="InterPro" id="IPR051410">
    <property type="entry name" value="Ferric/Cupric_Reductase"/>
</dbReference>
<feature type="chain" id="PRO_5006884443" description="Extracellular membrane protein CFEM domain-containing protein" evidence="3">
    <location>
        <begin position="25"/>
        <end position="298"/>
    </location>
</feature>
<dbReference type="OrthoDB" id="4026054at2759"/>
<dbReference type="Proteomes" id="UP000054251">
    <property type="component" value="Unassembled WGS sequence"/>
</dbReference>
<gene>
    <name evidence="4" type="ORF">AC631_05631</name>
</gene>
<evidence type="ECO:0000256" key="2">
    <source>
        <dbReference type="SAM" id="Phobius"/>
    </source>
</evidence>
<evidence type="ECO:0000256" key="1">
    <source>
        <dbReference type="ARBA" id="ARBA00022448"/>
    </source>
</evidence>
<dbReference type="AlphaFoldDB" id="A0A0V1PQT6"/>
<dbReference type="GO" id="GO:0000293">
    <property type="term" value="F:ferric-chelate reductase activity"/>
    <property type="evidence" value="ECO:0007669"/>
    <property type="project" value="TreeGrafter"/>
</dbReference>
<protein>
    <recommendedName>
        <fullName evidence="6">Extracellular membrane protein CFEM domain-containing protein</fullName>
    </recommendedName>
</protein>
<comment type="caution">
    <text evidence="4">The sequence shown here is derived from an EMBL/GenBank/DDBJ whole genome shotgun (WGS) entry which is preliminary data.</text>
</comment>
<keyword evidence="1" id="KW-0813">Transport</keyword>
<sequence>MLLSTKYSLLLLLIFIVGIATVDAEGGAPYTHYGYAARIASSCSGAVSATATICDPTSPYAYYCYCVDPNALAMVAGCYHILDETSPDFVSKLSENCKTFGISITLDQFEAAYKNYTTLAKDPVDIKGFNATVPINIPVKLNTTVVKLYVKAYDQFLGNYENSLYYGSGVLGYWALVFLIVTVVNWTKIISPGLVKTFTGPVSNTWRKYVTLPAAASKNKTSERPFLKVFDFLVPSRLETLILVGFVAVTIACCSANIRYVQNDPIFETRRLAIIRYVADRTGIVVSVNMPLLILFAG</sequence>
<keyword evidence="2" id="KW-0812">Transmembrane</keyword>
<feature type="transmembrane region" description="Helical" evidence="2">
    <location>
        <begin position="164"/>
        <end position="186"/>
    </location>
</feature>
<name>A0A0V1PQT6_9ASCO</name>
<evidence type="ECO:0008006" key="6">
    <source>
        <dbReference type="Google" id="ProtNLM"/>
    </source>
</evidence>
<dbReference type="GO" id="GO:0006879">
    <property type="term" value="P:intracellular iron ion homeostasis"/>
    <property type="evidence" value="ECO:0007669"/>
    <property type="project" value="TreeGrafter"/>
</dbReference>
<keyword evidence="2" id="KW-0472">Membrane</keyword>
<dbReference type="GO" id="GO:0005886">
    <property type="term" value="C:plasma membrane"/>
    <property type="evidence" value="ECO:0007669"/>
    <property type="project" value="TreeGrafter"/>
</dbReference>
<evidence type="ECO:0000313" key="5">
    <source>
        <dbReference type="Proteomes" id="UP000054251"/>
    </source>
</evidence>
<evidence type="ECO:0000256" key="3">
    <source>
        <dbReference type="SAM" id="SignalP"/>
    </source>
</evidence>
<accession>A0A0V1PQT6</accession>
<feature type="signal peptide" evidence="3">
    <location>
        <begin position="1"/>
        <end position="24"/>
    </location>
</feature>
<dbReference type="GO" id="GO:0006826">
    <property type="term" value="P:iron ion transport"/>
    <property type="evidence" value="ECO:0007669"/>
    <property type="project" value="TreeGrafter"/>
</dbReference>
<dbReference type="RefSeq" id="XP_015464708.1">
    <property type="nucleotide sequence ID" value="XM_015614460.1"/>
</dbReference>
<keyword evidence="2" id="KW-1133">Transmembrane helix</keyword>
<dbReference type="GeneID" id="26842640"/>
<dbReference type="PANTHER" id="PTHR32361">
    <property type="entry name" value="FERRIC/CUPRIC REDUCTASE TRANSMEMBRANE COMPONENT"/>
    <property type="match status" value="1"/>
</dbReference>
<reference evidence="4 5" key="1">
    <citation type="submission" date="2015-11" db="EMBL/GenBank/DDBJ databases">
        <title>The genome of Debaryomyces fabryi.</title>
        <authorList>
            <person name="Tafer H."/>
            <person name="Lopandic K."/>
        </authorList>
    </citation>
    <scope>NUCLEOTIDE SEQUENCE [LARGE SCALE GENOMIC DNA]</scope>
    <source>
        <strain evidence="4 5">CBS 789</strain>
    </source>
</reference>
<keyword evidence="3" id="KW-0732">Signal</keyword>
<dbReference type="PANTHER" id="PTHR32361:SF9">
    <property type="entry name" value="FERRIC REDUCTASE TRANSMEMBRANE COMPONENT 3-RELATED"/>
    <property type="match status" value="1"/>
</dbReference>